<evidence type="ECO:0000256" key="1">
    <source>
        <dbReference type="ARBA" id="ARBA00023125"/>
    </source>
</evidence>
<dbReference type="Pfam" id="PF17929">
    <property type="entry name" value="TetR_C_34"/>
    <property type="match status" value="1"/>
</dbReference>
<comment type="caution">
    <text evidence="4">The sequence shown here is derived from an EMBL/GenBank/DDBJ whole genome shotgun (WGS) entry which is preliminary data.</text>
</comment>
<organism evidence="4 5">
    <name type="scientific">Aurantiacibacter flavus</name>
    <dbReference type="NCBI Taxonomy" id="3145232"/>
    <lineage>
        <taxon>Bacteria</taxon>
        <taxon>Pseudomonadati</taxon>
        <taxon>Pseudomonadota</taxon>
        <taxon>Alphaproteobacteria</taxon>
        <taxon>Sphingomonadales</taxon>
        <taxon>Erythrobacteraceae</taxon>
        <taxon>Aurantiacibacter</taxon>
    </lineage>
</organism>
<dbReference type="SUPFAM" id="SSF46689">
    <property type="entry name" value="Homeodomain-like"/>
    <property type="match status" value="1"/>
</dbReference>
<feature type="domain" description="HTH tetR-type" evidence="3">
    <location>
        <begin position="12"/>
        <end position="72"/>
    </location>
</feature>
<dbReference type="Gene3D" id="1.10.357.10">
    <property type="entry name" value="Tetracycline Repressor, domain 2"/>
    <property type="match status" value="1"/>
</dbReference>
<evidence type="ECO:0000256" key="2">
    <source>
        <dbReference type="PROSITE-ProRule" id="PRU00335"/>
    </source>
</evidence>
<sequence>MVKHAHASEDKEKRRNAILGAALSLFLKDTRRLPSAAAIAAKAGLAKGTVYLYFTSKEQIFAALLSREWDAFLATLRRSFAEEPGHPSRAVDRFVDNFVDFLASRTYFLRLDSLGYGLLEANLSPAEFRDFKRSFATSLNRTSAEVDKALALEAGDGLRLLLRSYALARGLFQTLDFPAHILNDSQPEDHPLTGFDFETELRAALVEYWRGALASPPRSPRRRK</sequence>
<dbReference type="InterPro" id="IPR001647">
    <property type="entry name" value="HTH_TetR"/>
</dbReference>
<evidence type="ECO:0000313" key="4">
    <source>
        <dbReference type="EMBL" id="MEN7538201.1"/>
    </source>
</evidence>
<evidence type="ECO:0000259" key="3">
    <source>
        <dbReference type="PROSITE" id="PS50977"/>
    </source>
</evidence>
<dbReference type="InterPro" id="IPR041483">
    <property type="entry name" value="TetR_C_34"/>
</dbReference>
<keyword evidence="1 2" id="KW-0238">DNA-binding</keyword>
<gene>
    <name evidence="4" type="ORF">ABDJ38_13545</name>
</gene>
<evidence type="ECO:0000313" key="5">
    <source>
        <dbReference type="Proteomes" id="UP001484535"/>
    </source>
</evidence>
<dbReference type="EMBL" id="JBDLBR010000004">
    <property type="protein sequence ID" value="MEN7538201.1"/>
    <property type="molecule type" value="Genomic_DNA"/>
</dbReference>
<keyword evidence="5" id="KW-1185">Reference proteome</keyword>
<dbReference type="PANTHER" id="PTHR30055">
    <property type="entry name" value="HTH-TYPE TRANSCRIPTIONAL REGULATOR RUTR"/>
    <property type="match status" value="1"/>
</dbReference>
<accession>A0ABV0D1I9</accession>
<dbReference type="PRINTS" id="PR00455">
    <property type="entry name" value="HTHTETR"/>
</dbReference>
<dbReference type="PANTHER" id="PTHR30055:SF178">
    <property type="entry name" value="POSSIBLE TRANSCRIPTIONAL REGULATORY PROTEIN"/>
    <property type="match status" value="1"/>
</dbReference>
<feature type="DNA-binding region" description="H-T-H motif" evidence="2">
    <location>
        <begin position="35"/>
        <end position="54"/>
    </location>
</feature>
<dbReference type="RefSeq" id="WP_346785652.1">
    <property type="nucleotide sequence ID" value="NZ_JBDLBR010000004.1"/>
</dbReference>
<reference evidence="4 5" key="1">
    <citation type="submission" date="2024-05" db="EMBL/GenBank/DDBJ databases">
        <authorList>
            <person name="Park S."/>
        </authorList>
    </citation>
    <scope>NUCLEOTIDE SEQUENCE [LARGE SCALE GENOMIC DNA]</scope>
    <source>
        <strain evidence="4 5">DGU5</strain>
    </source>
</reference>
<dbReference type="Pfam" id="PF00440">
    <property type="entry name" value="TetR_N"/>
    <property type="match status" value="1"/>
</dbReference>
<name>A0ABV0D1I9_9SPHN</name>
<dbReference type="InterPro" id="IPR009057">
    <property type="entry name" value="Homeodomain-like_sf"/>
</dbReference>
<protein>
    <submittedName>
        <fullName evidence="4">TetR family transcriptional regulator</fullName>
    </submittedName>
</protein>
<dbReference type="Proteomes" id="UP001484535">
    <property type="component" value="Unassembled WGS sequence"/>
</dbReference>
<dbReference type="PROSITE" id="PS50977">
    <property type="entry name" value="HTH_TETR_2"/>
    <property type="match status" value="1"/>
</dbReference>
<proteinExistence type="predicted"/>
<dbReference type="InterPro" id="IPR050109">
    <property type="entry name" value="HTH-type_TetR-like_transc_reg"/>
</dbReference>